<dbReference type="Gene3D" id="3.40.50.1100">
    <property type="match status" value="2"/>
</dbReference>
<dbReference type="Proteomes" id="UP001500101">
    <property type="component" value="Unassembled WGS sequence"/>
</dbReference>
<dbReference type="SUPFAM" id="SSF53686">
    <property type="entry name" value="Tryptophan synthase beta subunit-like PLP-dependent enzymes"/>
    <property type="match status" value="1"/>
</dbReference>
<dbReference type="CDD" id="cd01561">
    <property type="entry name" value="CBS_like"/>
    <property type="match status" value="1"/>
</dbReference>
<evidence type="ECO:0000313" key="5">
    <source>
        <dbReference type="Proteomes" id="UP001500101"/>
    </source>
</evidence>
<dbReference type="RefSeq" id="WP_344674252.1">
    <property type="nucleotide sequence ID" value="NZ_BAAAZI010000006.1"/>
</dbReference>
<dbReference type="InterPro" id="IPR001926">
    <property type="entry name" value="TrpB-like_PALP"/>
</dbReference>
<dbReference type="InterPro" id="IPR036052">
    <property type="entry name" value="TrpB-like_PALP_sf"/>
</dbReference>
<protein>
    <submittedName>
        <fullName evidence="4">Cysteine synthase family protein</fullName>
    </submittedName>
</protein>
<dbReference type="InterPro" id="IPR050214">
    <property type="entry name" value="Cys_Synth/Cystath_Beta-Synth"/>
</dbReference>
<organism evidence="4 5">
    <name type="scientific">Sphingobacterium kyonggiense</name>
    <dbReference type="NCBI Taxonomy" id="714075"/>
    <lineage>
        <taxon>Bacteria</taxon>
        <taxon>Pseudomonadati</taxon>
        <taxon>Bacteroidota</taxon>
        <taxon>Sphingobacteriia</taxon>
        <taxon>Sphingobacteriales</taxon>
        <taxon>Sphingobacteriaceae</taxon>
        <taxon>Sphingobacterium</taxon>
    </lineage>
</organism>
<evidence type="ECO:0000256" key="2">
    <source>
        <dbReference type="ARBA" id="ARBA00022898"/>
    </source>
</evidence>
<dbReference type="Pfam" id="PF00291">
    <property type="entry name" value="PALP"/>
    <property type="match status" value="1"/>
</dbReference>
<name>A0ABP7YP94_9SPHI</name>
<accession>A0ABP7YP94</accession>
<comment type="caution">
    <text evidence="4">The sequence shown here is derived from an EMBL/GenBank/DDBJ whole genome shotgun (WGS) entry which is preliminary data.</text>
</comment>
<keyword evidence="5" id="KW-1185">Reference proteome</keyword>
<evidence type="ECO:0000256" key="1">
    <source>
        <dbReference type="ARBA" id="ARBA00001933"/>
    </source>
</evidence>
<reference evidence="5" key="1">
    <citation type="journal article" date="2019" name="Int. J. Syst. Evol. Microbiol.">
        <title>The Global Catalogue of Microorganisms (GCM) 10K type strain sequencing project: providing services to taxonomists for standard genome sequencing and annotation.</title>
        <authorList>
            <consortium name="The Broad Institute Genomics Platform"/>
            <consortium name="The Broad Institute Genome Sequencing Center for Infectious Disease"/>
            <person name="Wu L."/>
            <person name="Ma J."/>
        </authorList>
    </citation>
    <scope>NUCLEOTIDE SEQUENCE [LARGE SCALE GENOMIC DNA]</scope>
    <source>
        <strain evidence="5">JCM 16704</strain>
    </source>
</reference>
<dbReference type="EMBL" id="BAAAZI010000006">
    <property type="protein sequence ID" value="GAA4139170.1"/>
    <property type="molecule type" value="Genomic_DNA"/>
</dbReference>
<keyword evidence="2" id="KW-0663">Pyridoxal phosphate</keyword>
<proteinExistence type="predicted"/>
<evidence type="ECO:0000259" key="3">
    <source>
        <dbReference type="Pfam" id="PF00291"/>
    </source>
</evidence>
<dbReference type="PANTHER" id="PTHR10314">
    <property type="entry name" value="CYSTATHIONINE BETA-SYNTHASE"/>
    <property type="match status" value="1"/>
</dbReference>
<feature type="domain" description="Tryptophan synthase beta chain-like PALP" evidence="3">
    <location>
        <begin position="2"/>
        <end position="301"/>
    </location>
</feature>
<evidence type="ECO:0000313" key="4">
    <source>
        <dbReference type="EMBL" id="GAA4139170.1"/>
    </source>
</evidence>
<sequence length="327" mass="36474">MIKDNIGNTALEKHEALSRQYGTGIWIKEEYRNPGGSSKDRVAWYMVQDAIKYNKIPEGGIFVEASSGNTGISLALIARELGYQCKIFVSKSTSFEKILMLQRLGAQVEVCLNSNGPLDENSTQFKAKTFADQHPEAYFTNQYYNEANIEAHYQTTGPEIWRQMEGQVTHVLIGMGTGGTISGIGKYLKEKNPNIQIWGVEPINSIYQLIVQDMPIPEDQTKFDPIEGIGRTFIPGSFDPSVVDQVFQVSADKTKKIAHLFSHQNKQLTGYSSAAVLAALDEHAKVMNLKSSDRMVIVFPDHGDRYLEKLYSNKAGNKNGDLGFKHV</sequence>
<comment type="cofactor">
    <cofactor evidence="1">
        <name>pyridoxal 5'-phosphate</name>
        <dbReference type="ChEBI" id="CHEBI:597326"/>
    </cofactor>
</comment>
<gene>
    <name evidence="4" type="ORF">GCM10022216_17020</name>
</gene>